<evidence type="ECO:0000256" key="4">
    <source>
        <dbReference type="ARBA" id="ARBA00023125"/>
    </source>
</evidence>
<feature type="region of interest" description="Disordered" evidence="7">
    <location>
        <begin position="197"/>
        <end position="225"/>
    </location>
</feature>
<evidence type="ECO:0000256" key="6">
    <source>
        <dbReference type="SAM" id="Coils"/>
    </source>
</evidence>
<dbReference type="SUPFAM" id="SSF57716">
    <property type="entry name" value="Glucocorticoid receptor-like (DNA-binding domain)"/>
    <property type="match status" value="1"/>
</dbReference>
<feature type="compositionally biased region" description="Pro residues" evidence="7">
    <location>
        <begin position="276"/>
        <end position="288"/>
    </location>
</feature>
<feature type="coiled-coil region" evidence="6">
    <location>
        <begin position="304"/>
        <end position="338"/>
    </location>
</feature>
<dbReference type="PANTHER" id="PTHR47120">
    <property type="entry name" value="THAP DOMAIN-CONTAINING PROTEIN 3"/>
    <property type="match status" value="1"/>
</dbReference>
<dbReference type="GO" id="GO:0003677">
    <property type="term" value="F:DNA binding"/>
    <property type="evidence" value="ECO:0007669"/>
    <property type="project" value="UniProtKB-UniRule"/>
</dbReference>
<reference evidence="9" key="2">
    <citation type="submission" date="2025-09" db="UniProtKB">
        <authorList>
            <consortium name="Ensembl"/>
        </authorList>
    </citation>
    <scope>IDENTIFICATION</scope>
</reference>
<keyword evidence="2 5" id="KW-0863">Zinc-finger</keyword>
<dbReference type="GO" id="GO:0008270">
    <property type="term" value="F:zinc ion binding"/>
    <property type="evidence" value="ECO:0007669"/>
    <property type="project" value="UniProtKB-KW"/>
</dbReference>
<keyword evidence="6" id="KW-0175">Coiled coil</keyword>
<evidence type="ECO:0000256" key="1">
    <source>
        <dbReference type="ARBA" id="ARBA00022723"/>
    </source>
</evidence>
<feature type="region of interest" description="Disordered" evidence="7">
    <location>
        <begin position="372"/>
        <end position="401"/>
    </location>
</feature>
<feature type="region of interest" description="Disordered" evidence="7">
    <location>
        <begin position="276"/>
        <end position="297"/>
    </location>
</feature>
<dbReference type="InterPro" id="IPR026520">
    <property type="entry name" value="THAP3"/>
</dbReference>
<dbReference type="SMART" id="SM00692">
    <property type="entry name" value="DM3"/>
    <property type="match status" value="1"/>
</dbReference>
<dbReference type="GeneTree" id="ENSGT00940000162344"/>
<dbReference type="PANTHER" id="PTHR47120:SF1">
    <property type="entry name" value="THAP DOMAIN-CONTAINING PROTEIN 3"/>
    <property type="match status" value="1"/>
</dbReference>
<keyword evidence="1" id="KW-0479">Metal-binding</keyword>
<feature type="domain" description="THAP-type" evidence="8">
    <location>
        <begin position="61"/>
        <end position="155"/>
    </location>
</feature>
<name>A0A8C7AJH1_NEOVI</name>
<evidence type="ECO:0000256" key="5">
    <source>
        <dbReference type="PROSITE-ProRule" id="PRU00309"/>
    </source>
</evidence>
<evidence type="ECO:0000259" key="8">
    <source>
        <dbReference type="PROSITE" id="PS50950"/>
    </source>
</evidence>
<accession>A0A8C7AJH1</accession>
<dbReference type="Proteomes" id="UP000694425">
    <property type="component" value="Unplaced"/>
</dbReference>
<keyword evidence="3" id="KW-0862">Zinc</keyword>
<reference evidence="9" key="1">
    <citation type="submission" date="2025-08" db="UniProtKB">
        <authorList>
            <consortium name="Ensembl"/>
        </authorList>
    </citation>
    <scope>IDENTIFICATION</scope>
</reference>
<keyword evidence="4 5" id="KW-0238">DNA-binding</keyword>
<evidence type="ECO:0000256" key="3">
    <source>
        <dbReference type="ARBA" id="ARBA00022833"/>
    </source>
</evidence>
<proteinExistence type="predicted"/>
<sequence length="401" mass="43367">MRWSPCLALARCPVRKQGGMEGERSGLSGEWGRPCDLGGRFWSVSSHSQRSQCVGPGGYRVPTRGSPGSSHCPLRHDPQGQLHSLSPLPLPSPFSFSKFPFSRPELLKEWVLNIGRGNFKPKQHTVICSEHFRPECFSAFGNRKNLKQNAVPTVFAFQDAAQLVRESTDPAGGAAYADGRKEEVIPEVGRAECGLGRRTDSALEAPPPNAGGPTEQVRPRDPRQHGLVGPCTGGFASNMLKQTGGQATSATARGLYGRSAGLGLACMRLCPQVLPPRPPQGTPVPGQPAGPAQPSDHSYALLDLDALKNKLFMTLRENEKLRKRLRAQRLAIQRLSGRLRAHRPGQLGSRAGLRLEPEMNRAARLSRPSLGARAMDPAVPPLTRQGTVRRARHTPATSGDV</sequence>
<evidence type="ECO:0000313" key="10">
    <source>
        <dbReference type="Proteomes" id="UP000694425"/>
    </source>
</evidence>
<dbReference type="PROSITE" id="PS50950">
    <property type="entry name" value="ZF_THAP"/>
    <property type="match status" value="1"/>
</dbReference>
<keyword evidence="10" id="KW-1185">Reference proteome</keyword>
<evidence type="ECO:0000313" key="9">
    <source>
        <dbReference type="Ensembl" id="ENSNVIP00000007181.1"/>
    </source>
</evidence>
<dbReference type="SMART" id="SM00980">
    <property type="entry name" value="THAP"/>
    <property type="match status" value="1"/>
</dbReference>
<dbReference type="InterPro" id="IPR006612">
    <property type="entry name" value="THAP_Znf"/>
</dbReference>
<dbReference type="Ensembl" id="ENSNVIT00000008409.1">
    <property type="protein sequence ID" value="ENSNVIP00000007181.1"/>
    <property type="gene ID" value="ENSNVIG00000005707.1"/>
</dbReference>
<dbReference type="AlphaFoldDB" id="A0A8C7AJH1"/>
<evidence type="ECO:0000256" key="2">
    <source>
        <dbReference type="ARBA" id="ARBA00022771"/>
    </source>
</evidence>
<organism evidence="9 10">
    <name type="scientific">Neovison vison</name>
    <name type="common">American mink</name>
    <name type="synonym">Mustela vison</name>
    <dbReference type="NCBI Taxonomy" id="452646"/>
    <lineage>
        <taxon>Eukaryota</taxon>
        <taxon>Metazoa</taxon>
        <taxon>Chordata</taxon>
        <taxon>Craniata</taxon>
        <taxon>Vertebrata</taxon>
        <taxon>Euteleostomi</taxon>
        <taxon>Mammalia</taxon>
        <taxon>Eutheria</taxon>
        <taxon>Laurasiatheria</taxon>
        <taxon>Carnivora</taxon>
        <taxon>Caniformia</taxon>
        <taxon>Musteloidea</taxon>
        <taxon>Mustelidae</taxon>
        <taxon>Mustelinae</taxon>
        <taxon>Neogale</taxon>
    </lineage>
</organism>
<evidence type="ECO:0000256" key="7">
    <source>
        <dbReference type="SAM" id="MobiDB-lite"/>
    </source>
</evidence>
<dbReference type="Pfam" id="PF05485">
    <property type="entry name" value="THAP"/>
    <property type="match status" value="1"/>
</dbReference>
<protein>
    <recommendedName>
        <fullName evidence="8">THAP-type domain-containing protein</fullName>
    </recommendedName>
</protein>